<dbReference type="AlphaFoldDB" id="A0A934UUJ6"/>
<accession>A0A934UUJ6</accession>
<dbReference type="CDD" id="cd02440">
    <property type="entry name" value="AdoMet_MTases"/>
    <property type="match status" value="1"/>
</dbReference>
<sequence length="194" mass="20394">MTRIISGAAGSLRLEVPKSGTRPTSDRVREAIFSTLESWGLVDGARVLDLYAGSGALGLEAASRGAESVTLVERHAQAAQVAGRNARVVLGAFGGPGSGAPRIDVARQSVQTFLEAQDPAPRWDVALLDPPYDLGEAELTANLAALLPLLADDAAVLVERSSRSPEPAWPAGVSLLREKRYGETALWWAEPATA</sequence>
<dbReference type="RefSeq" id="WP_200114247.1">
    <property type="nucleotide sequence ID" value="NZ_JAEHOH010000005.1"/>
</dbReference>
<dbReference type="PANTHER" id="PTHR43542:SF1">
    <property type="entry name" value="METHYLTRANSFERASE"/>
    <property type="match status" value="1"/>
</dbReference>
<evidence type="ECO:0000256" key="2">
    <source>
        <dbReference type="ARBA" id="ARBA00022679"/>
    </source>
</evidence>
<proteinExistence type="predicted"/>
<dbReference type="Pfam" id="PF03602">
    <property type="entry name" value="Cons_hypoth95"/>
    <property type="match status" value="1"/>
</dbReference>
<dbReference type="Gene3D" id="3.40.50.150">
    <property type="entry name" value="Vaccinia Virus protein VP39"/>
    <property type="match status" value="1"/>
</dbReference>
<dbReference type="SUPFAM" id="SSF53335">
    <property type="entry name" value="S-adenosyl-L-methionine-dependent methyltransferases"/>
    <property type="match status" value="1"/>
</dbReference>
<gene>
    <name evidence="3" type="primary">rsmD</name>
    <name evidence="3" type="ORF">JD276_04360</name>
</gene>
<keyword evidence="1 3" id="KW-0489">Methyltransferase</keyword>
<comment type="caution">
    <text evidence="3">The sequence shown here is derived from an EMBL/GenBank/DDBJ whole genome shotgun (WGS) entry which is preliminary data.</text>
</comment>
<dbReference type="InterPro" id="IPR029063">
    <property type="entry name" value="SAM-dependent_MTases_sf"/>
</dbReference>
<evidence type="ECO:0000313" key="4">
    <source>
        <dbReference type="Proteomes" id="UP000608530"/>
    </source>
</evidence>
<dbReference type="GO" id="GO:0052913">
    <property type="term" value="F:16S rRNA (guanine(966)-N(2))-methyltransferase activity"/>
    <property type="evidence" value="ECO:0007669"/>
    <property type="project" value="UniProtKB-EC"/>
</dbReference>
<dbReference type="Proteomes" id="UP000608530">
    <property type="component" value="Unassembled WGS sequence"/>
</dbReference>
<organism evidence="3 4">
    <name type="scientific">Leucobacter chromiisoli</name>
    <dbReference type="NCBI Taxonomy" id="2796471"/>
    <lineage>
        <taxon>Bacteria</taxon>
        <taxon>Bacillati</taxon>
        <taxon>Actinomycetota</taxon>
        <taxon>Actinomycetes</taxon>
        <taxon>Micrococcales</taxon>
        <taxon>Microbacteriaceae</taxon>
        <taxon>Leucobacter</taxon>
    </lineage>
</organism>
<evidence type="ECO:0000256" key="1">
    <source>
        <dbReference type="ARBA" id="ARBA00022603"/>
    </source>
</evidence>
<protein>
    <submittedName>
        <fullName evidence="3">16S rRNA (Guanine(966)-N(2))-methyltransferase RsmD</fullName>
        <ecNumber evidence="3">2.1.1.171</ecNumber>
    </submittedName>
</protein>
<dbReference type="EMBL" id="JAEHOH010000005">
    <property type="protein sequence ID" value="MBK0418263.1"/>
    <property type="molecule type" value="Genomic_DNA"/>
</dbReference>
<dbReference type="NCBIfam" id="TIGR00095">
    <property type="entry name" value="16S rRNA (guanine(966)-N(2))-methyltransferase RsmD"/>
    <property type="match status" value="1"/>
</dbReference>
<keyword evidence="2 3" id="KW-0808">Transferase</keyword>
<dbReference type="EC" id="2.1.1.171" evidence="3"/>
<dbReference type="PANTHER" id="PTHR43542">
    <property type="entry name" value="METHYLTRANSFERASE"/>
    <property type="match status" value="1"/>
</dbReference>
<evidence type="ECO:0000313" key="3">
    <source>
        <dbReference type="EMBL" id="MBK0418263.1"/>
    </source>
</evidence>
<reference evidence="3" key="1">
    <citation type="submission" date="2020-12" db="EMBL/GenBank/DDBJ databases">
        <title>Leucobacter sp. CAS1, isolated from Chromium sludge.</title>
        <authorList>
            <person name="Xu Z."/>
        </authorList>
    </citation>
    <scope>NUCLEOTIDE SEQUENCE</scope>
    <source>
        <strain evidence="3">CSA1</strain>
    </source>
</reference>
<name>A0A934UUJ6_9MICO</name>
<dbReference type="PIRSF" id="PIRSF004553">
    <property type="entry name" value="CHP00095"/>
    <property type="match status" value="1"/>
</dbReference>
<keyword evidence="4" id="KW-1185">Reference proteome</keyword>
<dbReference type="InterPro" id="IPR004398">
    <property type="entry name" value="RNA_MeTrfase_RsmD"/>
</dbReference>